<dbReference type="InterPro" id="IPR011990">
    <property type="entry name" value="TPR-like_helical_dom_sf"/>
</dbReference>
<dbReference type="PATRIC" id="fig|999422.3.peg.2012"/>
<keyword evidence="1" id="KW-0732">Signal</keyword>
<name>H1HP20_9BACT</name>
<evidence type="ECO:0000313" key="3">
    <source>
        <dbReference type="Proteomes" id="UP000003167"/>
    </source>
</evidence>
<dbReference type="Proteomes" id="UP000003167">
    <property type="component" value="Unassembled WGS sequence"/>
</dbReference>
<gene>
    <name evidence="2" type="ORF">HMPREF9944_01914</name>
</gene>
<dbReference type="HOGENOM" id="CLU_1853403_0_0_10"/>
<dbReference type="STRING" id="999422.HMPREF9944_01914"/>
<evidence type="ECO:0008006" key="4">
    <source>
        <dbReference type="Google" id="ProtNLM"/>
    </source>
</evidence>
<dbReference type="EMBL" id="AGEK01000032">
    <property type="protein sequence ID" value="EHO68660.1"/>
    <property type="molecule type" value="Genomic_DNA"/>
</dbReference>
<proteinExistence type="predicted"/>
<reference evidence="2 3" key="1">
    <citation type="submission" date="2011-12" db="EMBL/GenBank/DDBJ databases">
        <title>The Genome Sequence of Prevotella maculosa OT 289.</title>
        <authorList>
            <consortium name="The Broad Institute Genome Sequencing Platform"/>
            <person name="Earl A."/>
            <person name="Ward D."/>
            <person name="Feldgarden M."/>
            <person name="Gevers D."/>
            <person name="Izard J."/>
            <person name="Blanton J.M."/>
            <person name="Mathney J."/>
            <person name="Tanner A.C."/>
            <person name="Dewhirst F.E."/>
            <person name="Young S.K."/>
            <person name="Zeng Q."/>
            <person name="Gargeya S."/>
            <person name="Fitzgerald M."/>
            <person name="Haas B."/>
            <person name="Abouelleil A."/>
            <person name="Alvarado L."/>
            <person name="Arachchi H.M."/>
            <person name="Berlin A."/>
            <person name="Chapman S.B."/>
            <person name="Gearin G."/>
            <person name="Goldberg J."/>
            <person name="Griggs A."/>
            <person name="Gujja S."/>
            <person name="Hansen M."/>
            <person name="Heiman D."/>
            <person name="Howarth C."/>
            <person name="Larimer J."/>
            <person name="Lui A."/>
            <person name="MacDonald P.J.P."/>
            <person name="McCowen C."/>
            <person name="Montmayeur A."/>
            <person name="Murphy C."/>
            <person name="Neiman D."/>
            <person name="Pearson M."/>
            <person name="Priest M."/>
            <person name="Roberts A."/>
            <person name="Saif S."/>
            <person name="Shea T."/>
            <person name="Sisk P."/>
            <person name="Stolte C."/>
            <person name="Sykes S."/>
            <person name="Wortman J."/>
            <person name="Nusbaum C."/>
            <person name="Birren B."/>
        </authorList>
    </citation>
    <scope>NUCLEOTIDE SEQUENCE [LARGE SCALE GENOMIC DNA]</scope>
    <source>
        <strain evidence="2 3">OT 289</strain>
    </source>
</reference>
<dbReference type="RefSeq" id="WP_008565936.1">
    <property type="nucleotide sequence ID" value="NZ_JH594506.1"/>
</dbReference>
<keyword evidence="3" id="KW-1185">Reference proteome</keyword>
<accession>H1HP20</accession>
<dbReference type="OrthoDB" id="9989811at2"/>
<feature type="chain" id="PRO_5003551620" description="Tetratricopeptide repeat protein" evidence="1">
    <location>
        <begin position="21"/>
        <end position="138"/>
    </location>
</feature>
<evidence type="ECO:0000313" key="2">
    <source>
        <dbReference type="EMBL" id="EHO68660.1"/>
    </source>
</evidence>
<sequence>MRKLSLSLLLLVITTTFVNSQTVINAKFRPLSYEQLMLQAQAQAVDRAYREKMFNEYLYEAYRALGKGDKSGFITYSNYALNTGFYTEKLYYDRGQVFQSFGDYKSAKKEYKKAKSKGYYQAKAALEALKQLKKQQKE</sequence>
<organism evidence="2 3">
    <name type="scientific">Segatella maculosa OT 289</name>
    <dbReference type="NCBI Taxonomy" id="999422"/>
    <lineage>
        <taxon>Bacteria</taxon>
        <taxon>Pseudomonadati</taxon>
        <taxon>Bacteroidota</taxon>
        <taxon>Bacteroidia</taxon>
        <taxon>Bacteroidales</taxon>
        <taxon>Prevotellaceae</taxon>
        <taxon>Segatella</taxon>
    </lineage>
</organism>
<protein>
    <recommendedName>
        <fullName evidence="4">Tetratricopeptide repeat protein</fullName>
    </recommendedName>
</protein>
<dbReference type="AlphaFoldDB" id="H1HP20"/>
<dbReference type="Gene3D" id="1.25.40.10">
    <property type="entry name" value="Tetratricopeptide repeat domain"/>
    <property type="match status" value="1"/>
</dbReference>
<comment type="caution">
    <text evidence="2">The sequence shown here is derived from an EMBL/GenBank/DDBJ whole genome shotgun (WGS) entry which is preliminary data.</text>
</comment>
<feature type="signal peptide" evidence="1">
    <location>
        <begin position="1"/>
        <end position="20"/>
    </location>
</feature>
<evidence type="ECO:0000256" key="1">
    <source>
        <dbReference type="SAM" id="SignalP"/>
    </source>
</evidence>